<organism evidence="2 3">
    <name type="scientific">Sinobacterium caligoides</name>
    <dbReference type="NCBI Taxonomy" id="933926"/>
    <lineage>
        <taxon>Bacteria</taxon>
        <taxon>Pseudomonadati</taxon>
        <taxon>Pseudomonadota</taxon>
        <taxon>Gammaproteobacteria</taxon>
        <taxon>Cellvibrionales</taxon>
        <taxon>Spongiibacteraceae</taxon>
        <taxon>Sinobacterium</taxon>
    </lineage>
</organism>
<name>A0A3N2E0U8_9GAMM</name>
<dbReference type="AlphaFoldDB" id="A0A3N2E0U8"/>
<evidence type="ECO:0000313" key="3">
    <source>
        <dbReference type="Proteomes" id="UP000275394"/>
    </source>
</evidence>
<evidence type="ECO:0000313" key="2">
    <source>
        <dbReference type="EMBL" id="ROS05730.1"/>
    </source>
</evidence>
<keyword evidence="3" id="KW-1185">Reference proteome</keyword>
<accession>A0A3N2E0U8</accession>
<proteinExistence type="predicted"/>
<evidence type="ECO:0000256" key="1">
    <source>
        <dbReference type="SAM" id="MobiDB-lite"/>
    </source>
</evidence>
<dbReference type="EMBL" id="RKHR01000003">
    <property type="protein sequence ID" value="ROS05730.1"/>
    <property type="molecule type" value="Genomic_DNA"/>
</dbReference>
<sequence length="157" mass="17483">MKFSKHELKVMSRTLTAGSTMKSKALAYADEIAQAYLAGHSLRILANDYDVSRTAITSALDSKGVKRRSQQESNRLGGGVSMIKTKKAWQCANIIAEEYREGYTPKEIGDKWGISPFTARRIVISTGQKTRSVRESHSASNALKLKNEKLRRMTSTQ</sequence>
<reference evidence="2 3" key="1">
    <citation type="submission" date="2018-11" db="EMBL/GenBank/DDBJ databases">
        <title>Genomic Encyclopedia of Type Strains, Phase IV (KMG-IV): sequencing the most valuable type-strain genomes for metagenomic binning, comparative biology and taxonomic classification.</title>
        <authorList>
            <person name="Goeker M."/>
        </authorList>
    </citation>
    <scope>NUCLEOTIDE SEQUENCE [LARGE SCALE GENOMIC DNA]</scope>
    <source>
        <strain evidence="2 3">DSM 100316</strain>
    </source>
</reference>
<gene>
    <name evidence="2" type="ORF">EDC56_1281</name>
</gene>
<feature type="region of interest" description="Disordered" evidence="1">
    <location>
        <begin position="128"/>
        <end position="157"/>
    </location>
</feature>
<dbReference type="RefSeq" id="WP_123711626.1">
    <property type="nucleotide sequence ID" value="NZ_RKHR01000003.1"/>
</dbReference>
<dbReference type="Proteomes" id="UP000275394">
    <property type="component" value="Unassembled WGS sequence"/>
</dbReference>
<comment type="caution">
    <text evidence="2">The sequence shown here is derived from an EMBL/GenBank/DDBJ whole genome shotgun (WGS) entry which is preliminary data.</text>
</comment>
<protein>
    <submittedName>
        <fullName evidence="2">Uncharacterized protein</fullName>
    </submittedName>
</protein>
<dbReference type="Gene3D" id="1.10.10.60">
    <property type="entry name" value="Homeodomain-like"/>
    <property type="match status" value="1"/>
</dbReference>